<dbReference type="PROSITE" id="PS50206">
    <property type="entry name" value="RHODANESE_3"/>
    <property type="match status" value="1"/>
</dbReference>
<dbReference type="InterPro" id="IPR001763">
    <property type="entry name" value="Rhodanese-like_dom"/>
</dbReference>
<organism evidence="3 4">
    <name type="scientific">Myxacorys almedinensis A</name>
    <dbReference type="NCBI Taxonomy" id="2690445"/>
    <lineage>
        <taxon>Bacteria</taxon>
        <taxon>Bacillati</taxon>
        <taxon>Cyanobacteriota</taxon>
        <taxon>Cyanophyceae</taxon>
        <taxon>Leptolyngbyales</taxon>
        <taxon>Leptolyngbyaceae</taxon>
        <taxon>Myxacorys</taxon>
        <taxon>Myxacorys almedinensis</taxon>
    </lineage>
</organism>
<dbReference type="Gene3D" id="3.40.250.10">
    <property type="entry name" value="Rhodanese-like domain"/>
    <property type="match status" value="1"/>
</dbReference>
<protein>
    <submittedName>
        <fullName evidence="3">Rhodanese-like domain-containing protein</fullName>
    </submittedName>
</protein>
<dbReference type="EMBL" id="WVIE01000021">
    <property type="protein sequence ID" value="NDJ18898.1"/>
    <property type="molecule type" value="Genomic_DNA"/>
</dbReference>
<sequence>MENPQDLIKKAKDALPNVTPTPPDLKKESSVHDLKSRLEWGEPALTILDTRPREAFNNSHILGAMDFPMDELVELSKNNFETQRDIYVYGANDAETAEAATKLRQAGFQSVAEIKGGLDAWKAIAAPTEGISDSRTEPPSHAYNVAENVAFHAKTQEIDFKK</sequence>
<proteinExistence type="predicted"/>
<dbReference type="CDD" id="cd00158">
    <property type="entry name" value="RHOD"/>
    <property type="match status" value="1"/>
</dbReference>
<dbReference type="InterPro" id="IPR050229">
    <property type="entry name" value="GlpE_sulfurtransferase"/>
</dbReference>
<accession>A0A8J7Z9G8</accession>
<evidence type="ECO:0000259" key="2">
    <source>
        <dbReference type="PROSITE" id="PS50206"/>
    </source>
</evidence>
<dbReference type="AlphaFoldDB" id="A0A8J7Z9G8"/>
<dbReference type="InterPro" id="IPR036873">
    <property type="entry name" value="Rhodanese-like_dom_sf"/>
</dbReference>
<name>A0A8J7Z9G8_9CYAN</name>
<feature type="domain" description="Rhodanese" evidence="2">
    <location>
        <begin position="41"/>
        <end position="130"/>
    </location>
</feature>
<reference evidence="3" key="1">
    <citation type="submission" date="2019-12" db="EMBL/GenBank/DDBJ databases">
        <title>High-Quality draft genome sequences of three cyanobacteria isolated from the limestone walls of the Old Cathedral of Coimbra.</title>
        <authorList>
            <person name="Tiago I."/>
            <person name="Soares F."/>
            <person name="Portugal A."/>
        </authorList>
    </citation>
    <scope>NUCLEOTIDE SEQUENCE</scope>
    <source>
        <strain evidence="3">A</strain>
    </source>
</reference>
<keyword evidence="4" id="KW-1185">Reference proteome</keyword>
<dbReference type="Pfam" id="PF00581">
    <property type="entry name" value="Rhodanese"/>
    <property type="match status" value="1"/>
</dbReference>
<evidence type="ECO:0000256" key="1">
    <source>
        <dbReference type="SAM" id="MobiDB-lite"/>
    </source>
</evidence>
<dbReference type="PANTHER" id="PTHR43031">
    <property type="entry name" value="FAD-DEPENDENT OXIDOREDUCTASE"/>
    <property type="match status" value="1"/>
</dbReference>
<gene>
    <name evidence="3" type="ORF">GS601_16665</name>
</gene>
<dbReference type="RefSeq" id="WP_162424423.1">
    <property type="nucleotide sequence ID" value="NZ_WVIE01000021.1"/>
</dbReference>
<comment type="caution">
    <text evidence="3">The sequence shown here is derived from an EMBL/GenBank/DDBJ whole genome shotgun (WGS) entry which is preliminary data.</text>
</comment>
<dbReference type="SMART" id="SM00450">
    <property type="entry name" value="RHOD"/>
    <property type="match status" value="1"/>
</dbReference>
<feature type="region of interest" description="Disordered" evidence="1">
    <location>
        <begin position="1"/>
        <end position="31"/>
    </location>
</feature>
<evidence type="ECO:0000313" key="3">
    <source>
        <dbReference type="EMBL" id="NDJ18898.1"/>
    </source>
</evidence>
<dbReference type="SUPFAM" id="SSF52821">
    <property type="entry name" value="Rhodanese/Cell cycle control phosphatase"/>
    <property type="match status" value="1"/>
</dbReference>
<evidence type="ECO:0000313" key="4">
    <source>
        <dbReference type="Proteomes" id="UP000646053"/>
    </source>
</evidence>
<dbReference type="Proteomes" id="UP000646053">
    <property type="component" value="Unassembled WGS sequence"/>
</dbReference>
<dbReference type="PANTHER" id="PTHR43031:SF1">
    <property type="entry name" value="PYRIDINE NUCLEOTIDE-DISULPHIDE OXIDOREDUCTASE"/>
    <property type="match status" value="1"/>
</dbReference>